<sequence>MKRLRITVNGVSYEVDVEVLEDDTDPAFMSGPVPSPIGMGATAPRPPVAPRPAAAPAPAPKAPSAPPAAGGANALTSPLAGIVVDVKVKVGDVVKENDALLVIEAMKMNTNVSSPNAGTIKSISVKAGDSVRQGQVLLEFA</sequence>
<feature type="region of interest" description="Disordered" evidence="2">
    <location>
        <begin position="34"/>
        <end position="71"/>
    </location>
</feature>
<dbReference type="InterPro" id="IPR000089">
    <property type="entry name" value="Biotin_lipoyl"/>
</dbReference>
<keyword evidence="1" id="KW-0092">Biotin</keyword>
<feature type="compositionally biased region" description="Pro residues" evidence="2">
    <location>
        <begin position="44"/>
        <end position="66"/>
    </location>
</feature>
<evidence type="ECO:0000256" key="2">
    <source>
        <dbReference type="SAM" id="MobiDB-lite"/>
    </source>
</evidence>
<evidence type="ECO:0000313" key="5">
    <source>
        <dbReference type="Proteomes" id="UP001193081"/>
    </source>
</evidence>
<evidence type="ECO:0000313" key="4">
    <source>
        <dbReference type="EMBL" id="MBP1468073.1"/>
    </source>
</evidence>
<reference evidence="4 5" key="1">
    <citation type="submission" date="2021-03" db="EMBL/GenBank/DDBJ databases">
        <authorList>
            <person name="Grouzdev D.S."/>
        </authorList>
    </citation>
    <scope>NUCLEOTIDE SEQUENCE [LARGE SCALE GENOMIC DNA]</scope>
    <source>
        <strain evidence="4 5">M50-1</strain>
    </source>
</reference>
<evidence type="ECO:0000256" key="1">
    <source>
        <dbReference type="ARBA" id="ARBA00023267"/>
    </source>
</evidence>
<dbReference type="PANTHER" id="PTHR45266">
    <property type="entry name" value="OXALOACETATE DECARBOXYLASE ALPHA CHAIN"/>
    <property type="match status" value="1"/>
</dbReference>
<proteinExistence type="predicted"/>
<dbReference type="Gene3D" id="2.40.50.100">
    <property type="match status" value="1"/>
</dbReference>
<feature type="domain" description="Lipoyl-binding" evidence="3">
    <location>
        <begin position="66"/>
        <end position="141"/>
    </location>
</feature>
<dbReference type="EMBL" id="SIJK02000054">
    <property type="protein sequence ID" value="MBP1468073.1"/>
    <property type="molecule type" value="Genomic_DNA"/>
</dbReference>
<dbReference type="InterPro" id="IPR011053">
    <property type="entry name" value="Single_hybrid_motif"/>
</dbReference>
<dbReference type="Pfam" id="PF00364">
    <property type="entry name" value="Biotin_lipoyl"/>
    <property type="match status" value="1"/>
</dbReference>
<gene>
    <name evidence="4" type="ORF">EYB53_020335</name>
</gene>
<evidence type="ECO:0000259" key="3">
    <source>
        <dbReference type="PROSITE" id="PS50968"/>
    </source>
</evidence>
<protein>
    <submittedName>
        <fullName evidence="4">Biotin/lipoyl-binding protein</fullName>
    </submittedName>
</protein>
<dbReference type="RefSeq" id="WP_167857508.1">
    <property type="nucleotide sequence ID" value="NZ_SIJK02000054.1"/>
</dbReference>
<dbReference type="InterPro" id="IPR050709">
    <property type="entry name" value="Biotin_Carboxyl_Carrier/Decarb"/>
</dbReference>
<dbReference type="CDD" id="cd06850">
    <property type="entry name" value="biotinyl_domain"/>
    <property type="match status" value="1"/>
</dbReference>
<comment type="caution">
    <text evidence="4">The sequence shown here is derived from an EMBL/GenBank/DDBJ whole genome shotgun (WGS) entry which is preliminary data.</text>
</comment>
<dbReference type="InterPro" id="IPR001882">
    <property type="entry name" value="Biotin_BS"/>
</dbReference>
<organism evidence="4 5">
    <name type="scientific">Candidatus Chloroploca mongolica</name>
    <dbReference type="NCBI Taxonomy" id="2528176"/>
    <lineage>
        <taxon>Bacteria</taxon>
        <taxon>Bacillati</taxon>
        <taxon>Chloroflexota</taxon>
        <taxon>Chloroflexia</taxon>
        <taxon>Chloroflexales</taxon>
        <taxon>Chloroflexineae</taxon>
        <taxon>Oscillochloridaceae</taxon>
        <taxon>Candidatus Chloroploca</taxon>
    </lineage>
</organism>
<dbReference type="PANTHER" id="PTHR45266:SF3">
    <property type="entry name" value="OXALOACETATE DECARBOXYLASE ALPHA CHAIN"/>
    <property type="match status" value="1"/>
</dbReference>
<accession>A0ABS4DF74</accession>
<dbReference type="PROSITE" id="PS50968">
    <property type="entry name" value="BIOTINYL_LIPOYL"/>
    <property type="match status" value="1"/>
</dbReference>
<keyword evidence="5" id="KW-1185">Reference proteome</keyword>
<dbReference type="Proteomes" id="UP001193081">
    <property type="component" value="Unassembled WGS sequence"/>
</dbReference>
<dbReference type="PROSITE" id="PS00188">
    <property type="entry name" value="BIOTIN"/>
    <property type="match status" value="1"/>
</dbReference>
<dbReference type="SUPFAM" id="SSF51230">
    <property type="entry name" value="Single hybrid motif"/>
    <property type="match status" value="1"/>
</dbReference>
<name>A0ABS4DF74_9CHLR</name>